<evidence type="ECO:0000256" key="1">
    <source>
        <dbReference type="SAM" id="MobiDB-lite"/>
    </source>
</evidence>
<feature type="domain" description="DUF4604" evidence="2">
    <location>
        <begin position="8"/>
        <end position="192"/>
    </location>
</feature>
<dbReference type="GeneID" id="25978180"/>
<feature type="region of interest" description="Disordered" evidence="1">
    <location>
        <begin position="77"/>
        <end position="195"/>
    </location>
</feature>
<sequence>MYQKINAKNLTYSQNLPPFLAALRDQVSGQTGPDPILAARRRPVKKRSASEEAEDAPLVLDEHGDVIVGVTVGVDGTAAMPAGPSGKGQRQILDDRQERQEGNTGEDVAGARTEKKRKVGKVVGGEDEGEEVEAHAYGQRKREKNTTEREFEKKTVSNAKDKAVGDRGAAKERKNKKKSKKMKMRLSFEDDDVAA</sequence>
<dbReference type="InterPro" id="IPR027911">
    <property type="entry name" value="DUF4604"/>
</dbReference>
<accession>F0XBW2</accession>
<feature type="region of interest" description="Disordered" evidence="1">
    <location>
        <begin position="27"/>
        <end position="56"/>
    </location>
</feature>
<evidence type="ECO:0000259" key="2">
    <source>
        <dbReference type="Pfam" id="PF15377"/>
    </source>
</evidence>
<proteinExistence type="predicted"/>
<feature type="compositionally biased region" description="Basic residues" evidence="1">
    <location>
        <begin position="173"/>
        <end position="184"/>
    </location>
</feature>
<reference evidence="3 4" key="1">
    <citation type="journal article" date="2011" name="Proc. Natl. Acad. Sci. U.S.A.">
        <title>Genome and transcriptome analyses of the mountain pine beetle-fungal symbiont Grosmannia clavigera, a lodgepole pine pathogen.</title>
        <authorList>
            <person name="DiGuistini S."/>
            <person name="Wang Y."/>
            <person name="Liao N.Y."/>
            <person name="Taylor G."/>
            <person name="Tanguay P."/>
            <person name="Feau N."/>
            <person name="Henrissat B."/>
            <person name="Chan S.K."/>
            <person name="Hesse-Orce U."/>
            <person name="Alamouti S.M."/>
            <person name="Tsui C.K.M."/>
            <person name="Docking R.T."/>
            <person name="Levasseur A."/>
            <person name="Haridas S."/>
            <person name="Robertson G."/>
            <person name="Birol I."/>
            <person name="Holt R.A."/>
            <person name="Marra M.A."/>
            <person name="Hamelin R.C."/>
            <person name="Hirst M."/>
            <person name="Jones S.J.M."/>
            <person name="Bohlmann J."/>
            <person name="Breuil C."/>
        </authorList>
    </citation>
    <scope>NUCLEOTIDE SEQUENCE [LARGE SCALE GENOMIC DNA]</scope>
    <source>
        <strain evidence="4">kw1407 / UAMH 11150</strain>
    </source>
</reference>
<dbReference type="OrthoDB" id="5388322at2759"/>
<organism evidence="4">
    <name type="scientific">Grosmannia clavigera (strain kw1407 / UAMH 11150)</name>
    <name type="common">Blue stain fungus</name>
    <name type="synonym">Graphiocladiella clavigera</name>
    <dbReference type="NCBI Taxonomy" id="655863"/>
    <lineage>
        <taxon>Eukaryota</taxon>
        <taxon>Fungi</taxon>
        <taxon>Dikarya</taxon>
        <taxon>Ascomycota</taxon>
        <taxon>Pezizomycotina</taxon>
        <taxon>Sordariomycetes</taxon>
        <taxon>Sordariomycetidae</taxon>
        <taxon>Ophiostomatales</taxon>
        <taxon>Ophiostomataceae</taxon>
        <taxon>Leptographium</taxon>
    </lineage>
</organism>
<dbReference type="eggNOG" id="ENOG502SF2G">
    <property type="taxonomic scope" value="Eukaryota"/>
</dbReference>
<feature type="compositionally biased region" description="Basic and acidic residues" evidence="1">
    <location>
        <begin position="144"/>
        <end position="172"/>
    </location>
</feature>
<evidence type="ECO:0000313" key="3">
    <source>
        <dbReference type="EMBL" id="EFX04829.1"/>
    </source>
</evidence>
<dbReference type="RefSeq" id="XP_014174311.1">
    <property type="nucleotide sequence ID" value="XM_014318836.1"/>
</dbReference>
<dbReference type="Pfam" id="PF15377">
    <property type="entry name" value="DUF4604"/>
    <property type="match status" value="1"/>
</dbReference>
<dbReference type="Proteomes" id="UP000007796">
    <property type="component" value="Unassembled WGS sequence"/>
</dbReference>
<protein>
    <recommendedName>
        <fullName evidence="2">DUF4604 domain-containing protein</fullName>
    </recommendedName>
</protein>
<dbReference type="HOGENOM" id="CLU_096170_0_0_1"/>
<feature type="compositionally biased region" description="Basic and acidic residues" evidence="1">
    <location>
        <begin position="92"/>
        <end position="101"/>
    </location>
</feature>
<gene>
    <name evidence="3" type="ORF">CMQ_4916</name>
</gene>
<evidence type="ECO:0000313" key="4">
    <source>
        <dbReference type="Proteomes" id="UP000007796"/>
    </source>
</evidence>
<dbReference type="EMBL" id="GL629760">
    <property type="protein sequence ID" value="EFX04829.1"/>
    <property type="molecule type" value="Genomic_DNA"/>
</dbReference>
<keyword evidence="4" id="KW-1185">Reference proteome</keyword>
<dbReference type="AlphaFoldDB" id="F0XBW2"/>
<name>F0XBW2_GROCL</name>
<dbReference type="InParanoid" id="F0XBW2"/>